<reference evidence="1" key="1">
    <citation type="submission" date="2017-05" db="UniProtKB">
        <authorList>
            <consortium name="EnsemblMetazoa"/>
        </authorList>
    </citation>
    <scope>IDENTIFICATION</scope>
</reference>
<proteinExistence type="predicted"/>
<accession>A0A1X7V7Y5</accession>
<dbReference type="EnsemblMetazoa" id="Aqu2.1.35919_001">
    <property type="protein sequence ID" value="Aqu2.1.35919_001"/>
    <property type="gene ID" value="Aqu2.1.35919"/>
</dbReference>
<organism evidence="1">
    <name type="scientific">Amphimedon queenslandica</name>
    <name type="common">Sponge</name>
    <dbReference type="NCBI Taxonomy" id="400682"/>
    <lineage>
        <taxon>Eukaryota</taxon>
        <taxon>Metazoa</taxon>
        <taxon>Porifera</taxon>
        <taxon>Demospongiae</taxon>
        <taxon>Heteroscleromorpha</taxon>
        <taxon>Haplosclerida</taxon>
        <taxon>Niphatidae</taxon>
        <taxon>Amphimedon</taxon>
    </lineage>
</organism>
<dbReference type="InParanoid" id="A0A1X7V7Y5"/>
<sequence>MHLVSVEKMLNLFAETGHFNHPERSRLFLQQMLELPTDYSWLYNCIRYRTLCRSSRYWASLWTNLTIKQIMIRSIKSCGGLTRGHGSTESVQLQRVYSI</sequence>
<evidence type="ECO:0000313" key="1">
    <source>
        <dbReference type="EnsemblMetazoa" id="Aqu2.1.35919_001"/>
    </source>
</evidence>
<dbReference type="eggNOG" id="ENOG502S6TS">
    <property type="taxonomic scope" value="Eukaryota"/>
</dbReference>
<dbReference type="AlphaFoldDB" id="A0A1X7V7Y5"/>
<protein>
    <submittedName>
        <fullName evidence="1">Uncharacterized protein</fullName>
    </submittedName>
</protein>
<name>A0A1X7V7Y5_AMPQE</name>